<organism evidence="2 3">
    <name type="scientific">Heterodermia speciosa</name>
    <dbReference type="NCBI Taxonomy" id="116794"/>
    <lineage>
        <taxon>Eukaryota</taxon>
        <taxon>Fungi</taxon>
        <taxon>Dikarya</taxon>
        <taxon>Ascomycota</taxon>
        <taxon>Pezizomycotina</taxon>
        <taxon>Lecanoromycetes</taxon>
        <taxon>OSLEUM clade</taxon>
        <taxon>Lecanoromycetidae</taxon>
        <taxon>Caliciales</taxon>
        <taxon>Physciaceae</taxon>
        <taxon>Heterodermia</taxon>
    </lineage>
</organism>
<protein>
    <submittedName>
        <fullName evidence="2">Uncharacterized protein</fullName>
    </submittedName>
</protein>
<comment type="caution">
    <text evidence="2">The sequence shown here is derived from an EMBL/GenBank/DDBJ whole genome shotgun (WGS) entry which is preliminary data.</text>
</comment>
<evidence type="ECO:0000313" key="3">
    <source>
        <dbReference type="Proteomes" id="UP000664521"/>
    </source>
</evidence>
<feature type="compositionally biased region" description="Basic and acidic residues" evidence="1">
    <location>
        <begin position="1"/>
        <end position="16"/>
    </location>
</feature>
<sequence>MGDQPSEEKRQNDKKPVNPAPVGVQPSTENDLKSSNALPNSSDRKSSSKIGRGAAVPSKRKAATKDEPSKAPRRSARGAQSASTDPVKILRFLLSPDAVDLCRPKDETEDLKTRGSGIKTYSASTFTPFEELISAVILSRPISHALGLRSIRTIFNEPWNFTTVKALQDAGSEGRRAALDEARTQHRQKTAEELGLLADALVERLGDNEDDVSMERIRRESEYNAVKELEIIKSNVKGLGKTGIDIFHRRVQGVWPACYPFVDQKTSTSLEKLGLPGDAEGLKELVNQHWDELKVESIEAKDEEEKKRKAFVRLLERAVGADLEGNIDDVKAQII</sequence>
<evidence type="ECO:0000256" key="1">
    <source>
        <dbReference type="SAM" id="MobiDB-lite"/>
    </source>
</evidence>
<evidence type="ECO:0000313" key="2">
    <source>
        <dbReference type="EMBL" id="CAF9933410.1"/>
    </source>
</evidence>
<dbReference type="OrthoDB" id="4676at2759"/>
<proteinExistence type="predicted"/>
<dbReference type="EMBL" id="CAJPDS010000067">
    <property type="protein sequence ID" value="CAF9933410.1"/>
    <property type="molecule type" value="Genomic_DNA"/>
</dbReference>
<name>A0A8H3IY55_9LECA</name>
<accession>A0A8H3IY55</accession>
<dbReference type="AlphaFoldDB" id="A0A8H3IY55"/>
<keyword evidence="3" id="KW-1185">Reference proteome</keyword>
<feature type="compositionally biased region" description="Polar residues" evidence="1">
    <location>
        <begin position="25"/>
        <end position="41"/>
    </location>
</feature>
<feature type="region of interest" description="Disordered" evidence="1">
    <location>
        <begin position="1"/>
        <end position="83"/>
    </location>
</feature>
<dbReference type="Proteomes" id="UP000664521">
    <property type="component" value="Unassembled WGS sequence"/>
</dbReference>
<reference evidence="2" key="1">
    <citation type="submission" date="2021-03" db="EMBL/GenBank/DDBJ databases">
        <authorList>
            <person name="Tagirdzhanova G."/>
        </authorList>
    </citation>
    <scope>NUCLEOTIDE SEQUENCE</scope>
</reference>
<gene>
    <name evidence="2" type="ORF">HETSPECPRED_008644</name>
</gene>